<organism evidence="3">
    <name type="scientific">Salpingoeca rosetta (strain ATCC 50818 / BSB-021)</name>
    <dbReference type="NCBI Taxonomy" id="946362"/>
    <lineage>
        <taxon>Eukaryota</taxon>
        <taxon>Choanoflagellata</taxon>
        <taxon>Craspedida</taxon>
        <taxon>Salpingoecidae</taxon>
        <taxon>Salpingoeca</taxon>
    </lineage>
</organism>
<dbReference type="GeneID" id="16075842"/>
<dbReference type="EMBL" id="GL832962">
    <property type="protein sequence ID" value="EGD82897.1"/>
    <property type="molecule type" value="Genomic_DNA"/>
</dbReference>
<accession>F2U5V6</accession>
<gene>
    <name evidence="2" type="ORF">PTSG_03528</name>
</gene>
<dbReference type="AlphaFoldDB" id="F2U5V6"/>
<sequence>MVQGPKGKRGGPGKKKRALKGPEMSEEEVEREIEALEEEVRLLQHKLCQQAQESQQLRSKKQEHAVHRYIQGAAQHKMQHHFDRLDALATVMADVYNGKHRLLEVEKQRLLMDGYGAEGECQKELRKLVHSDKLDLTVVDALYERHSYRDISDALLSITEEIARDVESDGRPANTSRIDCRREDDAPPNLLTELEQLVHEEERKYVLSSLEIDSANQTAQQHEDQCQQHANAIELQLGDTRADDALREYVQAMGDAAAVEAERKALEVSISDATSVVNTRARQRDAAATKTKQLHSFEDDMRVLSSDLVRISRQVEQLRVHTHKQLDSLRRGELGDVEQRVETMQHHTDADAMQEEVQLVSRLPLSALTIAHDDSLPLRLGQTSIRADDTTVNGYWNPSFAHHLRTTLLAPHQSVDHLLTTLLHAQYRSARGEKLLRAAEQTHDDVRHALGGSHRHDTVQGVLERVAREDEVQRTGALPEVNGAMEWMSEARDDVALARHLLQQYTDQPAFGLA</sequence>
<keyword evidence="3" id="KW-1185">Reference proteome</keyword>
<name>F2U5V6_SALR5</name>
<protein>
    <submittedName>
        <fullName evidence="2">Uncharacterized protein</fullName>
    </submittedName>
</protein>
<dbReference type="InParanoid" id="F2U5V6"/>
<evidence type="ECO:0000313" key="3">
    <source>
        <dbReference type="Proteomes" id="UP000007799"/>
    </source>
</evidence>
<proteinExistence type="predicted"/>
<evidence type="ECO:0000313" key="2">
    <source>
        <dbReference type="EMBL" id="EGD82897.1"/>
    </source>
</evidence>
<feature type="compositionally biased region" description="Basic residues" evidence="1">
    <location>
        <begin position="1"/>
        <end position="19"/>
    </location>
</feature>
<dbReference type="Proteomes" id="UP000007799">
    <property type="component" value="Unassembled WGS sequence"/>
</dbReference>
<feature type="region of interest" description="Disordered" evidence="1">
    <location>
        <begin position="1"/>
        <end position="28"/>
    </location>
</feature>
<evidence type="ECO:0000256" key="1">
    <source>
        <dbReference type="SAM" id="MobiDB-lite"/>
    </source>
</evidence>
<dbReference type="KEGG" id="sre:PTSG_03528"/>
<dbReference type="RefSeq" id="XP_004995261.1">
    <property type="nucleotide sequence ID" value="XM_004995204.1"/>
</dbReference>
<reference evidence="2" key="1">
    <citation type="submission" date="2009-08" db="EMBL/GenBank/DDBJ databases">
        <title>Annotation of Salpingoeca rosetta.</title>
        <authorList>
            <consortium name="The Broad Institute Genome Sequencing Platform"/>
            <person name="Russ C."/>
            <person name="Cuomo C."/>
            <person name="Burger G."/>
            <person name="Gray M.W."/>
            <person name="Holland P.W.H."/>
            <person name="King N."/>
            <person name="Lang F.B.F."/>
            <person name="Roger A.J."/>
            <person name="Ruiz-Trillo I."/>
            <person name="Young S.K."/>
            <person name="Zeng Q."/>
            <person name="Gargeya S."/>
            <person name="Alvarado L."/>
            <person name="Berlin A."/>
            <person name="Chapman S.B."/>
            <person name="Chen Z."/>
            <person name="Freedman E."/>
            <person name="Gellesch M."/>
            <person name="Goldberg J."/>
            <person name="Griggs A."/>
            <person name="Gujja S."/>
            <person name="Heilman E."/>
            <person name="Heiman D."/>
            <person name="Howarth C."/>
            <person name="Mehta T."/>
            <person name="Neiman D."/>
            <person name="Pearson M."/>
            <person name="Roberts A."/>
            <person name="Saif S."/>
            <person name="Shea T."/>
            <person name="Shenoy N."/>
            <person name="Sisk P."/>
            <person name="Stolte C."/>
            <person name="Sykes S."/>
            <person name="White J."/>
            <person name="Yandava C."/>
            <person name="Haas B."/>
            <person name="Nusbaum C."/>
            <person name="Birren B."/>
        </authorList>
    </citation>
    <scope>NUCLEOTIDE SEQUENCE [LARGE SCALE GENOMIC DNA]</scope>
    <source>
        <strain evidence="2">ATCC 50818</strain>
    </source>
</reference>